<evidence type="ECO:0000313" key="3">
    <source>
        <dbReference type="Proteomes" id="UP001594351"/>
    </source>
</evidence>
<feature type="compositionally biased region" description="Acidic residues" evidence="1">
    <location>
        <begin position="94"/>
        <end position="103"/>
    </location>
</feature>
<accession>A0ABV6Z502</accession>
<name>A0ABV6Z502_UNCC1</name>
<dbReference type="Proteomes" id="UP001594351">
    <property type="component" value="Unassembled WGS sequence"/>
</dbReference>
<feature type="region of interest" description="Disordered" evidence="1">
    <location>
        <begin position="78"/>
        <end position="103"/>
    </location>
</feature>
<comment type="caution">
    <text evidence="2">The sequence shown here is derived from an EMBL/GenBank/DDBJ whole genome shotgun (WGS) entry which is preliminary data.</text>
</comment>
<organism evidence="2 3">
    <name type="scientific">candidate division CSSED10-310 bacterium</name>
    <dbReference type="NCBI Taxonomy" id="2855610"/>
    <lineage>
        <taxon>Bacteria</taxon>
        <taxon>Bacteria division CSSED10-310</taxon>
    </lineage>
</organism>
<gene>
    <name evidence="2" type="ORF">ACFL27_25210</name>
</gene>
<evidence type="ECO:0000313" key="2">
    <source>
        <dbReference type="EMBL" id="MFC1853504.1"/>
    </source>
</evidence>
<dbReference type="EMBL" id="JBHPBY010000516">
    <property type="protein sequence ID" value="MFC1853504.1"/>
    <property type="molecule type" value="Genomic_DNA"/>
</dbReference>
<evidence type="ECO:0000256" key="1">
    <source>
        <dbReference type="SAM" id="MobiDB-lite"/>
    </source>
</evidence>
<sequence>MKRIQIIELKAIEQNDLAVRLRDQGKIDEARQTLIMNSNFLKSNAARFKSKKLGAYAAENFYDAENLEGDDWIKQRKSMRENQFQRTQQQIEPPEQEELDEKK</sequence>
<proteinExistence type="predicted"/>
<protein>
    <submittedName>
        <fullName evidence="2">Uncharacterized protein</fullName>
    </submittedName>
</protein>
<reference evidence="2 3" key="1">
    <citation type="submission" date="2024-09" db="EMBL/GenBank/DDBJ databases">
        <title>Laminarin stimulates single cell rates of sulfate reduction while oxygen inhibits transcriptomic activity in coastal marine sediment.</title>
        <authorList>
            <person name="Lindsay M."/>
            <person name="Orcutt B."/>
            <person name="Emerson D."/>
            <person name="Stepanauskas R."/>
            <person name="D'Angelo T."/>
        </authorList>
    </citation>
    <scope>NUCLEOTIDE SEQUENCE [LARGE SCALE GENOMIC DNA]</scope>
    <source>
        <strain evidence="2">SAG AM-311-K15</strain>
    </source>
</reference>
<keyword evidence="3" id="KW-1185">Reference proteome</keyword>